<feature type="signal peptide" evidence="9">
    <location>
        <begin position="1"/>
        <end position="16"/>
    </location>
</feature>
<proteinExistence type="inferred from homology"/>
<dbReference type="Gene3D" id="3.30.497.10">
    <property type="entry name" value="Antithrombin, subunit I, domain 2"/>
    <property type="match status" value="1"/>
</dbReference>
<evidence type="ECO:0000256" key="7">
    <source>
        <dbReference type="ARBA" id="ARBA00023180"/>
    </source>
</evidence>
<dbReference type="InterPro" id="IPR042178">
    <property type="entry name" value="Serpin_sf_1"/>
</dbReference>
<reference evidence="11" key="1">
    <citation type="submission" date="2025-08" db="UniProtKB">
        <authorList>
            <consortium name="Ensembl"/>
        </authorList>
    </citation>
    <scope>IDENTIFICATION</scope>
</reference>
<dbReference type="Gene3D" id="2.30.39.10">
    <property type="entry name" value="Alpha-1-antitrypsin, domain 1"/>
    <property type="match status" value="1"/>
</dbReference>
<dbReference type="GO" id="GO:0010975">
    <property type="term" value="P:regulation of neuron projection development"/>
    <property type="evidence" value="ECO:0007669"/>
    <property type="project" value="Ensembl"/>
</dbReference>
<dbReference type="PANTHER" id="PTHR11461:SF50">
    <property type="entry name" value="NEUROSERPIN"/>
    <property type="match status" value="1"/>
</dbReference>
<name>A0A3B3QVB7_9TELE</name>
<evidence type="ECO:0000256" key="9">
    <source>
        <dbReference type="SAM" id="SignalP"/>
    </source>
</evidence>
<evidence type="ECO:0000313" key="11">
    <source>
        <dbReference type="Ensembl" id="ENSPKIP00000009351.1"/>
    </source>
</evidence>
<dbReference type="InterPro" id="IPR023796">
    <property type="entry name" value="Serpin_dom"/>
</dbReference>
<dbReference type="OrthoDB" id="9518664at2759"/>
<dbReference type="SUPFAM" id="SSF56574">
    <property type="entry name" value="Serpins"/>
    <property type="match status" value="1"/>
</dbReference>
<dbReference type="InterPro" id="IPR036186">
    <property type="entry name" value="Serpin_sf"/>
</dbReference>
<dbReference type="GeneID" id="111833914"/>
<dbReference type="Pfam" id="PF00079">
    <property type="entry name" value="Serpin"/>
    <property type="match status" value="1"/>
</dbReference>
<evidence type="ECO:0000256" key="3">
    <source>
        <dbReference type="ARBA" id="ARBA00022525"/>
    </source>
</evidence>
<keyword evidence="3" id="KW-0964">Secreted</keyword>
<dbReference type="PROSITE" id="PS00284">
    <property type="entry name" value="SERPIN"/>
    <property type="match status" value="1"/>
</dbReference>
<keyword evidence="4" id="KW-0646">Protease inhibitor</keyword>
<accession>A0A3B3QVB7</accession>
<evidence type="ECO:0000313" key="12">
    <source>
        <dbReference type="Proteomes" id="UP000261540"/>
    </source>
</evidence>
<dbReference type="PANTHER" id="PTHR11461">
    <property type="entry name" value="SERINE PROTEASE INHIBITOR, SERPIN"/>
    <property type="match status" value="1"/>
</dbReference>
<dbReference type="AlphaFoldDB" id="A0A3B3QVB7"/>
<comment type="subcellular location">
    <subcellularLocation>
        <location evidence="1">Secreted</location>
    </subcellularLocation>
</comment>
<evidence type="ECO:0000256" key="2">
    <source>
        <dbReference type="ARBA" id="ARBA00009500"/>
    </source>
</evidence>
<keyword evidence="12" id="KW-1185">Reference proteome</keyword>
<feature type="domain" description="Serpin" evidence="10">
    <location>
        <begin position="28"/>
        <end position="393"/>
    </location>
</feature>
<dbReference type="STRING" id="1676925.ENSPKIP00000009351"/>
<dbReference type="SMART" id="SM00093">
    <property type="entry name" value="SERPIN"/>
    <property type="match status" value="1"/>
</dbReference>
<sequence length="406" mass="45716">MLALCILPLLLAQVQARMGEEPTAELSVRLYHQLQSEGTQNIVFSPVSVALALGLVELGARGSSLKEIRQAVGYSHLKPGEEFSLLENMTQQLTSDDSPCILRLANSLFLQTGVHFYPDFLQLAQKYFKAETETVDFGESAVVAQHINDWVENHTESKIRDLLSSEDFSSLTRLALVNAVYFRGSWKNQFRPENTRTFSFSKDDGTDVQTLMMYQQGDFYYGEFSDGSTEAGGVYQVLEMPYEGEDMSMMIVLPRQEVPLATLEPIIQAQLLDDWVANVKKQKVEVYLPRFKVEQKLDLRDTLQQLGIRNIFSKDADLSAMTDGKDLYISKAVQKAYLEVTEEGAEGAASSGMIALTRTLVLCPQVMADHPFFFFIRNRRTGSVLFMGRVMKPEVIEPNQHDFEGV</sequence>
<evidence type="ECO:0000256" key="4">
    <source>
        <dbReference type="ARBA" id="ARBA00022690"/>
    </source>
</evidence>
<keyword evidence="5 9" id="KW-0732">Signal</keyword>
<evidence type="ECO:0000256" key="1">
    <source>
        <dbReference type="ARBA" id="ARBA00004613"/>
    </source>
</evidence>
<feature type="chain" id="PRO_5017409662" evidence="9">
    <location>
        <begin position="17"/>
        <end position="406"/>
    </location>
</feature>
<dbReference type="RefSeq" id="XP_023648412.1">
    <property type="nucleotide sequence ID" value="XM_023792644.2"/>
</dbReference>
<dbReference type="KEGG" id="pki:111833914"/>
<evidence type="ECO:0000259" key="10">
    <source>
        <dbReference type="SMART" id="SM00093"/>
    </source>
</evidence>
<dbReference type="CTD" id="5274"/>
<protein>
    <submittedName>
        <fullName evidence="11">Serpin peptidase inhibitor, clade I (neuroserpin), member 1</fullName>
    </submittedName>
</protein>
<comment type="similarity">
    <text evidence="2 8">Belongs to the serpin family.</text>
</comment>
<keyword evidence="7" id="KW-0325">Glycoprotein</keyword>
<dbReference type="InterPro" id="IPR023795">
    <property type="entry name" value="Serpin_CS"/>
</dbReference>
<evidence type="ECO:0000256" key="5">
    <source>
        <dbReference type="ARBA" id="ARBA00022729"/>
    </source>
</evidence>
<dbReference type="GO" id="GO:0005615">
    <property type="term" value="C:extracellular space"/>
    <property type="evidence" value="ECO:0007669"/>
    <property type="project" value="InterPro"/>
</dbReference>
<evidence type="ECO:0000256" key="6">
    <source>
        <dbReference type="ARBA" id="ARBA00022900"/>
    </source>
</evidence>
<reference evidence="11" key="2">
    <citation type="submission" date="2025-09" db="UniProtKB">
        <authorList>
            <consortium name="Ensembl"/>
        </authorList>
    </citation>
    <scope>IDENTIFICATION</scope>
</reference>
<keyword evidence="6" id="KW-0722">Serine protease inhibitor</keyword>
<dbReference type="GO" id="GO:0004867">
    <property type="term" value="F:serine-type endopeptidase inhibitor activity"/>
    <property type="evidence" value="ECO:0007669"/>
    <property type="project" value="UniProtKB-KW"/>
</dbReference>
<dbReference type="FunFam" id="3.30.497.10:FF:000005">
    <property type="entry name" value="serpin I2 isoform X1"/>
    <property type="match status" value="1"/>
</dbReference>
<evidence type="ECO:0000256" key="8">
    <source>
        <dbReference type="RuleBase" id="RU000411"/>
    </source>
</evidence>
<dbReference type="InterPro" id="IPR042185">
    <property type="entry name" value="Serpin_sf_2"/>
</dbReference>
<organism evidence="11 12">
    <name type="scientific">Paramormyrops kingsleyae</name>
    <dbReference type="NCBI Taxonomy" id="1676925"/>
    <lineage>
        <taxon>Eukaryota</taxon>
        <taxon>Metazoa</taxon>
        <taxon>Chordata</taxon>
        <taxon>Craniata</taxon>
        <taxon>Vertebrata</taxon>
        <taxon>Euteleostomi</taxon>
        <taxon>Actinopterygii</taxon>
        <taxon>Neopterygii</taxon>
        <taxon>Teleostei</taxon>
        <taxon>Osteoglossocephala</taxon>
        <taxon>Osteoglossomorpha</taxon>
        <taxon>Osteoglossiformes</taxon>
        <taxon>Mormyridae</taxon>
        <taxon>Paramormyrops</taxon>
    </lineage>
</organism>
<dbReference type="Proteomes" id="UP000261540">
    <property type="component" value="Unplaced"/>
</dbReference>
<dbReference type="GeneTree" id="ENSGT00940000158168"/>
<dbReference type="InterPro" id="IPR000215">
    <property type="entry name" value="Serpin_fam"/>
</dbReference>
<dbReference type="GO" id="GO:0001966">
    <property type="term" value="P:thigmotaxis"/>
    <property type="evidence" value="ECO:0007669"/>
    <property type="project" value="Ensembl"/>
</dbReference>
<dbReference type="Ensembl" id="ENSPKIT00000033456.1">
    <property type="protein sequence ID" value="ENSPKIP00000009351.1"/>
    <property type="gene ID" value="ENSPKIG00000024487.1"/>
</dbReference>